<feature type="non-terminal residue" evidence="1">
    <location>
        <position position="97"/>
    </location>
</feature>
<dbReference type="Proteomes" id="UP000789396">
    <property type="component" value="Unassembled WGS sequence"/>
</dbReference>
<protein>
    <submittedName>
        <fullName evidence="1">11951_t:CDS:1</fullName>
    </submittedName>
</protein>
<organism evidence="1 2">
    <name type="scientific">Racocetra fulgida</name>
    <dbReference type="NCBI Taxonomy" id="60492"/>
    <lineage>
        <taxon>Eukaryota</taxon>
        <taxon>Fungi</taxon>
        <taxon>Fungi incertae sedis</taxon>
        <taxon>Mucoromycota</taxon>
        <taxon>Glomeromycotina</taxon>
        <taxon>Glomeromycetes</taxon>
        <taxon>Diversisporales</taxon>
        <taxon>Gigasporaceae</taxon>
        <taxon>Racocetra</taxon>
    </lineage>
</organism>
<feature type="non-terminal residue" evidence="1">
    <location>
        <position position="1"/>
    </location>
</feature>
<comment type="caution">
    <text evidence="1">The sequence shown here is derived from an EMBL/GenBank/DDBJ whole genome shotgun (WGS) entry which is preliminary data.</text>
</comment>
<proteinExistence type="predicted"/>
<evidence type="ECO:0000313" key="1">
    <source>
        <dbReference type="EMBL" id="CAG8808317.1"/>
    </source>
</evidence>
<reference evidence="1" key="1">
    <citation type="submission" date="2021-06" db="EMBL/GenBank/DDBJ databases">
        <authorList>
            <person name="Kallberg Y."/>
            <person name="Tangrot J."/>
            <person name="Rosling A."/>
        </authorList>
    </citation>
    <scope>NUCLEOTIDE SEQUENCE</scope>
    <source>
        <strain evidence="1">IN212</strain>
    </source>
</reference>
<accession>A0A9N9PE93</accession>
<evidence type="ECO:0000313" key="2">
    <source>
        <dbReference type="Proteomes" id="UP000789396"/>
    </source>
</evidence>
<gene>
    <name evidence="1" type="ORF">RFULGI_LOCUS18475</name>
</gene>
<dbReference type="OrthoDB" id="275783at2759"/>
<keyword evidence="2" id="KW-1185">Reference proteome</keyword>
<dbReference type="AlphaFoldDB" id="A0A9N9PE93"/>
<name>A0A9N9PE93_9GLOM</name>
<dbReference type="EMBL" id="CAJVPZ010081195">
    <property type="protein sequence ID" value="CAG8808317.1"/>
    <property type="molecule type" value="Genomic_DNA"/>
</dbReference>
<sequence>TCDKNEIRYCLLKVFKETEKYIKQTDSAALDHTVKNIFYPLENRSNDTVARAIALKILDSTFPIEANAAIFAADKLCAKSEKFSVILCDQLETKFQS</sequence>